<reference evidence="2 3" key="1">
    <citation type="submission" date="2016-11" db="EMBL/GenBank/DDBJ databases">
        <title>Complete Genome Sequence of Bradyrhizobium sp. strain J5, an isolated from soybean nodule in Hokkaido.</title>
        <authorList>
            <person name="Kanehara K."/>
        </authorList>
    </citation>
    <scope>NUCLEOTIDE SEQUENCE [LARGE SCALE GENOMIC DNA]</scope>
    <source>
        <strain evidence="2 3">J5</strain>
    </source>
</reference>
<organism evidence="2 3">
    <name type="scientific">Bradyrhizobium japonicum</name>
    <dbReference type="NCBI Taxonomy" id="375"/>
    <lineage>
        <taxon>Bacteria</taxon>
        <taxon>Pseudomonadati</taxon>
        <taxon>Pseudomonadota</taxon>
        <taxon>Alphaproteobacteria</taxon>
        <taxon>Hyphomicrobiales</taxon>
        <taxon>Nitrobacteraceae</taxon>
        <taxon>Bradyrhizobium</taxon>
    </lineage>
</organism>
<feature type="compositionally biased region" description="Pro residues" evidence="1">
    <location>
        <begin position="801"/>
        <end position="810"/>
    </location>
</feature>
<dbReference type="SUPFAM" id="SSF52540">
    <property type="entry name" value="P-loop containing nucleoside triphosphate hydrolases"/>
    <property type="match status" value="1"/>
</dbReference>
<evidence type="ECO:0000313" key="3">
    <source>
        <dbReference type="Proteomes" id="UP000181962"/>
    </source>
</evidence>
<evidence type="ECO:0000313" key="2">
    <source>
        <dbReference type="EMBL" id="APG12008.1"/>
    </source>
</evidence>
<name>A0A1L3FFD2_BRAJP</name>
<evidence type="ECO:0000256" key="1">
    <source>
        <dbReference type="SAM" id="MobiDB-lite"/>
    </source>
</evidence>
<dbReference type="InterPro" id="IPR027417">
    <property type="entry name" value="P-loop_NTPase"/>
</dbReference>
<dbReference type="InterPro" id="IPR049794">
    <property type="entry name" value="DrmE"/>
</dbReference>
<dbReference type="EMBL" id="CP017637">
    <property type="protein sequence ID" value="APG12008.1"/>
    <property type="molecule type" value="Genomic_DNA"/>
</dbReference>
<dbReference type="NCBIfam" id="NF038316">
    <property type="entry name" value="DrmE_fam"/>
    <property type="match status" value="1"/>
</dbReference>
<accession>A0A1L3FFD2</accession>
<feature type="compositionally biased region" description="Low complexity" evidence="1">
    <location>
        <begin position="828"/>
        <end position="842"/>
    </location>
</feature>
<proteinExistence type="predicted"/>
<sequence length="1771" mass="192565">MTELKDSDWPFRRVYARFRATGTLGWIAGGNESAGNQGGKRAPVITLDPTQAAALRSASTESIIAAGADGTGKSTLAMAIAAQVAAAGRSCLLVGKSTVLDSPSPFRLLSQVHPVLFQRAHFRDSAAPNKIVSTETDPLAARAGVDPFAARTALALLRRVRDLVQIHGLTTSEIEEAGGANEPVGTATRDLAAVVVEDATRLADQLWSGNARAGRSLSDVVQALEGGPSEVPANEHIQGLIGADDRQFESQLGKMRAARREERDEQLASAVVSRLKRPIKTEKTVAEYRQHADWMIRVMAEAIDLVRKHGNLQAAMEAQPDAEGAKAVSYFIRMRPQEGAADALRQFQAALRDYQQDSRSLEPLLRRFGSRTLQSLQKSDNGAPIPAGDPAVFSQRIREVRAASRSLPSRIAQLRPAISPAMADSFENSPLESALTVLDQAGPPGPREKSVDEARQLRELFTQTGFGDPLAASADFEARMEAALSRTSTERSPSRPAEGHHAPVLDLLLDVVGFTESKRYDAWPSAVVRARGVDDVLEIARAGRKFDAIVVDDAEEFASEDAAFAACSNVIHRIGQSGGEGAFSLRTPHLQQDAELADAALGQPGRWLGSPDGIGVIVRAAPRLSAAELETKAAELTKALQDAGFGAGAAASDRAAVDYLVTSVADLRDEHVPALARQAKKGVIVLCHADQRTRIEHAAETKAALQAESLGWQVLRSALEGTIVEKGGRAAVIVEEPQVIDEGTDASVADTTTRLAEMGWRPVVDWAGSEREPSALARLLEERAVSRDNRLVSIIQSFDLTPPPASPDAPPEGDGPADPTSPEPPSAAAPEPHRAPSATDAQYAEAAAIAASAGGTAGTDNIDIVEAIVPAFPVVHPAAAPQLDSAPFQKLRVAPRRFDDFRLSVDGQRTALPHVARLVVTTALNTGYPDPICLILPSVDRVAQFTAIAAALECIAIDFEDGRARFIDRYFTAGVRVRSLPEGYVFSVGSRSTVHNTEGIYLAYADKETQIGDGRRLVPSNQLFWYEPTQRQLPKSNPTVKSKAPPLTKVDELSGVSSCGNSGLYRNRVILVGARAEFDRVLEGLEIESTQVENRKGWGRLADTFAWGTFDESGKPIALSPEGAGGSPLVAVARDLFELERASLAASVEPGSQIVLTDRLDMVLKNVELANRVGERQRLVLLVDARRRADALELRRHGWKVWEPTASELADDEDEAGFRTGIPGIDRTRHSALAERRPAFTYMPKSAPHLAAAYARLAEVSDLLNAEVVVDDESFQDIGDVVRSTFFQGSSWLAPPKGERLHQFEAVLRRLRDERGHVTRFLGRAAAEKLDSFVDDMENFALECVDSGVTPKGDALLELAKGAANSSRKQVLITGSRQSREEADEFLAANGLDLQCRLASELADDEYFPDVISFSLLRRDMFEKFIDPWPSKAIVMTGYDFEVEIYRQRMRWRATQKRRLEVDAAVRATLTALPSSTFGVPRLGSVSEEPDVVLDDASVDPIDRIRSAGRDNKRPIQIRDLEQGEHSEDAHIVRFVGRSWMPMAADYRPVCLLQAGNDRSKSGVEYVEVADLKPGMRIIVREGGEKDVIKAIAQQSSGAERYARLWDKASLWRDALKTWGTDPGRIARRLQDCGLQRHIVTLRSWVTNKNLIGPRSEDDVLAIARAFPSPDKTAADWKECWNAISELRGLHLSAGMRLTDDLVARCGRVLLEPTETETAVEFDLGTVWVLEVAEVDSALRSCPAGIVNRLQWANSAWHDRLFDERLKVMAA</sequence>
<protein>
    <submittedName>
        <fullName evidence="2">Uncharacterized protein</fullName>
    </submittedName>
</protein>
<dbReference type="Proteomes" id="UP000181962">
    <property type="component" value="Chromosome"/>
</dbReference>
<dbReference type="RefSeq" id="WP_155795211.1">
    <property type="nucleotide sequence ID" value="NZ_CP017637.1"/>
</dbReference>
<feature type="region of interest" description="Disordered" evidence="1">
    <location>
        <begin position="797"/>
        <end position="842"/>
    </location>
</feature>
<gene>
    <name evidence="2" type="ORF">BKD09_27090</name>
</gene>